<dbReference type="RefSeq" id="WP_242375250.1">
    <property type="nucleotide sequence ID" value="NZ_JAKRKC020000002.1"/>
</dbReference>
<evidence type="ECO:0000313" key="2">
    <source>
        <dbReference type="Proteomes" id="UP001317259"/>
    </source>
</evidence>
<protein>
    <submittedName>
        <fullName evidence="1">Uncharacterized protein</fullName>
    </submittedName>
</protein>
<evidence type="ECO:0000313" key="1">
    <source>
        <dbReference type="EMBL" id="MCK2219727.1"/>
    </source>
</evidence>
<dbReference type="EMBL" id="JAKRKC020000002">
    <property type="protein sequence ID" value="MCK2219727.1"/>
    <property type="molecule type" value="Genomic_DNA"/>
</dbReference>
<keyword evidence="2" id="KW-1185">Reference proteome</keyword>
<dbReference type="Proteomes" id="UP001317259">
    <property type="component" value="Unassembled WGS sequence"/>
</dbReference>
<name>A0ABT0G571_9ACTN</name>
<sequence>MADQDSYRVRLGMALATRAPIAAYLDIIEAVRDDELHAARTAIAAVRQLCEEAKTDQDAPGLWLLAEKILAALDGPDLREVTVSARDLDLVMNHAGDPAHIADYPAAAQRVRDALEGAQRA</sequence>
<gene>
    <name evidence="1" type="ORF">MF672_038920</name>
</gene>
<proteinExistence type="predicted"/>
<reference evidence="1 2" key="1">
    <citation type="submission" date="2022-04" db="EMBL/GenBank/DDBJ databases">
        <title>Genome draft of Actinomadura sp. ATCC 31491.</title>
        <authorList>
            <person name="Shi X."/>
            <person name="Du Y."/>
        </authorList>
    </citation>
    <scope>NUCLEOTIDE SEQUENCE [LARGE SCALE GENOMIC DNA]</scope>
    <source>
        <strain evidence="1 2">ATCC 31491</strain>
    </source>
</reference>
<accession>A0ABT0G571</accession>
<comment type="caution">
    <text evidence="1">The sequence shown here is derived from an EMBL/GenBank/DDBJ whole genome shotgun (WGS) entry which is preliminary data.</text>
</comment>
<organism evidence="1 2">
    <name type="scientific">Actinomadura luzonensis</name>
    <dbReference type="NCBI Taxonomy" id="2805427"/>
    <lineage>
        <taxon>Bacteria</taxon>
        <taxon>Bacillati</taxon>
        <taxon>Actinomycetota</taxon>
        <taxon>Actinomycetes</taxon>
        <taxon>Streptosporangiales</taxon>
        <taxon>Thermomonosporaceae</taxon>
        <taxon>Actinomadura</taxon>
    </lineage>
</organism>